<reference evidence="1 2" key="1">
    <citation type="submission" date="2015-01" db="EMBL/GenBank/DDBJ databases">
        <title>The Genome Sequence of Exophiala spinifera CBS89968.</title>
        <authorList>
            <consortium name="The Broad Institute Genomics Platform"/>
            <person name="Cuomo C."/>
            <person name="de Hoog S."/>
            <person name="Gorbushina A."/>
            <person name="Stielow B."/>
            <person name="Teixiera M."/>
            <person name="Abouelleil A."/>
            <person name="Chapman S.B."/>
            <person name="Priest M."/>
            <person name="Young S.K."/>
            <person name="Wortman J."/>
            <person name="Nusbaum C."/>
            <person name="Birren B."/>
        </authorList>
    </citation>
    <scope>NUCLEOTIDE SEQUENCE [LARGE SCALE GENOMIC DNA]</scope>
    <source>
        <strain evidence="1 2">CBS 89968</strain>
    </source>
</reference>
<organism evidence="1 2">
    <name type="scientific">Exophiala spinifera</name>
    <dbReference type="NCBI Taxonomy" id="91928"/>
    <lineage>
        <taxon>Eukaryota</taxon>
        <taxon>Fungi</taxon>
        <taxon>Dikarya</taxon>
        <taxon>Ascomycota</taxon>
        <taxon>Pezizomycotina</taxon>
        <taxon>Eurotiomycetes</taxon>
        <taxon>Chaetothyriomycetidae</taxon>
        <taxon>Chaetothyriales</taxon>
        <taxon>Herpotrichiellaceae</taxon>
        <taxon>Exophiala</taxon>
    </lineage>
</organism>
<keyword evidence="2" id="KW-1185">Reference proteome</keyword>
<gene>
    <name evidence="1" type="ORF">PV08_11661</name>
</gene>
<dbReference type="VEuPathDB" id="FungiDB:PV08_11661"/>
<evidence type="ECO:0000313" key="2">
    <source>
        <dbReference type="Proteomes" id="UP000053328"/>
    </source>
</evidence>
<dbReference type="RefSeq" id="XP_016230913.1">
    <property type="nucleotide sequence ID" value="XM_016385969.1"/>
</dbReference>
<dbReference type="Proteomes" id="UP000053328">
    <property type="component" value="Unassembled WGS sequence"/>
</dbReference>
<evidence type="ECO:0000313" key="1">
    <source>
        <dbReference type="EMBL" id="KIW10697.1"/>
    </source>
</evidence>
<protein>
    <recommendedName>
        <fullName evidence="3">DUF4219 domain-containing protein</fullName>
    </recommendedName>
</protein>
<sequence length="63" mass="7508">MAPSMKIDPLKGAENWNIWRIRLKALLAKDDLGYIIRPKKEFFKNTPKDKIEEYIEKRKSDSE</sequence>
<dbReference type="HOGENOM" id="CLU_2885790_0_0_1"/>
<dbReference type="OrthoDB" id="2847449at2759"/>
<proteinExistence type="predicted"/>
<dbReference type="GeneID" id="27338744"/>
<name>A0A0D1ZCD5_9EURO</name>
<dbReference type="EMBL" id="KN847500">
    <property type="protein sequence ID" value="KIW10697.1"/>
    <property type="molecule type" value="Genomic_DNA"/>
</dbReference>
<evidence type="ECO:0008006" key="3">
    <source>
        <dbReference type="Google" id="ProtNLM"/>
    </source>
</evidence>
<accession>A0A0D1ZCD5</accession>
<dbReference type="AlphaFoldDB" id="A0A0D1ZCD5"/>